<dbReference type="Gene3D" id="1.20.1560.10">
    <property type="entry name" value="ABC transporter type 1, transmembrane domain"/>
    <property type="match status" value="1"/>
</dbReference>
<evidence type="ECO:0000256" key="5">
    <source>
        <dbReference type="ARBA" id="ARBA00022741"/>
    </source>
</evidence>
<reference evidence="12 13" key="1">
    <citation type="journal article" date="2018" name="Microbiome">
        <title>Fine metagenomic profile of the Mediterranean stratified and mixed water columns revealed by assembly and recruitment.</title>
        <authorList>
            <person name="Haro-Moreno J.M."/>
            <person name="Lopez-Perez M."/>
            <person name="De La Torre J.R."/>
            <person name="Picazo A."/>
            <person name="Camacho A."/>
            <person name="Rodriguez-Valera F."/>
        </authorList>
    </citation>
    <scope>NUCLEOTIDE SEQUENCE [LARGE SCALE GENOMIC DNA]</scope>
    <source>
        <strain evidence="12">MED-G57</strain>
    </source>
</reference>
<keyword evidence="2" id="KW-0813">Transport</keyword>
<evidence type="ECO:0000256" key="6">
    <source>
        <dbReference type="ARBA" id="ARBA00022840"/>
    </source>
</evidence>
<organism evidence="12 13">
    <name type="scientific">PS1 clade bacterium</name>
    <dbReference type="NCBI Taxonomy" id="2175152"/>
    <lineage>
        <taxon>Bacteria</taxon>
        <taxon>Pseudomonadati</taxon>
        <taxon>Pseudomonadota</taxon>
        <taxon>Alphaproteobacteria</taxon>
        <taxon>PS1 clade</taxon>
    </lineage>
</organism>
<dbReference type="InterPro" id="IPR003439">
    <property type="entry name" value="ABC_transporter-like_ATP-bd"/>
</dbReference>
<dbReference type="PANTHER" id="PTHR43394">
    <property type="entry name" value="ATP-DEPENDENT PERMEASE MDL1, MITOCHONDRIAL"/>
    <property type="match status" value="1"/>
</dbReference>
<feature type="domain" description="ABC transmembrane type-1" evidence="11">
    <location>
        <begin position="35"/>
        <end position="315"/>
    </location>
</feature>
<feature type="transmembrane region" description="Helical" evidence="9">
    <location>
        <begin position="33"/>
        <end position="56"/>
    </location>
</feature>
<dbReference type="PROSITE" id="PS50893">
    <property type="entry name" value="ABC_TRANSPORTER_2"/>
    <property type="match status" value="1"/>
</dbReference>
<dbReference type="CDD" id="cd18552">
    <property type="entry name" value="ABC_6TM_MsbA_like"/>
    <property type="match status" value="1"/>
</dbReference>
<dbReference type="SUPFAM" id="SSF52540">
    <property type="entry name" value="P-loop containing nucleoside triphosphate hydrolases"/>
    <property type="match status" value="1"/>
</dbReference>
<dbReference type="Pfam" id="PF00664">
    <property type="entry name" value="ABC_membrane"/>
    <property type="match status" value="1"/>
</dbReference>
<dbReference type="InterPro" id="IPR036640">
    <property type="entry name" value="ABC1_TM_sf"/>
</dbReference>
<evidence type="ECO:0000256" key="2">
    <source>
        <dbReference type="ARBA" id="ARBA00022448"/>
    </source>
</evidence>
<comment type="subcellular location">
    <subcellularLocation>
        <location evidence="1">Cell membrane</location>
        <topology evidence="1">Multi-pass membrane protein</topology>
    </subcellularLocation>
</comment>
<comment type="caution">
    <text evidence="12">The sequence shown here is derived from an EMBL/GenBank/DDBJ whole genome shotgun (WGS) entry which is preliminary data.</text>
</comment>
<keyword evidence="3" id="KW-1003">Cell membrane</keyword>
<evidence type="ECO:0000256" key="3">
    <source>
        <dbReference type="ARBA" id="ARBA00022475"/>
    </source>
</evidence>
<keyword evidence="5" id="KW-0547">Nucleotide-binding</keyword>
<feature type="domain" description="ABC transporter" evidence="10">
    <location>
        <begin position="349"/>
        <end position="583"/>
    </location>
</feature>
<dbReference type="GO" id="GO:0015421">
    <property type="term" value="F:ABC-type oligopeptide transporter activity"/>
    <property type="evidence" value="ECO:0007669"/>
    <property type="project" value="TreeGrafter"/>
</dbReference>
<dbReference type="PANTHER" id="PTHR43394:SF1">
    <property type="entry name" value="ATP-BINDING CASSETTE SUB-FAMILY B MEMBER 10, MITOCHONDRIAL"/>
    <property type="match status" value="1"/>
</dbReference>
<evidence type="ECO:0000256" key="7">
    <source>
        <dbReference type="ARBA" id="ARBA00022989"/>
    </source>
</evidence>
<dbReference type="InterPro" id="IPR011527">
    <property type="entry name" value="ABC1_TM_dom"/>
</dbReference>
<evidence type="ECO:0000259" key="11">
    <source>
        <dbReference type="PROSITE" id="PS50929"/>
    </source>
</evidence>
<evidence type="ECO:0000259" key="10">
    <source>
        <dbReference type="PROSITE" id="PS50893"/>
    </source>
</evidence>
<protein>
    <submittedName>
        <fullName evidence="12">ABC transporter ATP-binding protein</fullName>
    </submittedName>
</protein>
<feature type="transmembrane region" description="Helical" evidence="9">
    <location>
        <begin position="68"/>
        <end position="86"/>
    </location>
</feature>
<dbReference type="SMART" id="SM00382">
    <property type="entry name" value="AAA"/>
    <property type="match status" value="1"/>
</dbReference>
<evidence type="ECO:0000313" key="13">
    <source>
        <dbReference type="Proteomes" id="UP000253570"/>
    </source>
</evidence>
<dbReference type="FunFam" id="3.40.50.300:FF:000299">
    <property type="entry name" value="ABC transporter ATP-binding protein/permease"/>
    <property type="match status" value="1"/>
</dbReference>
<dbReference type="InterPro" id="IPR027417">
    <property type="entry name" value="P-loop_NTPase"/>
</dbReference>
<evidence type="ECO:0000256" key="1">
    <source>
        <dbReference type="ARBA" id="ARBA00004651"/>
    </source>
</evidence>
<name>A0A368DM01_9PROT</name>
<dbReference type="AlphaFoldDB" id="A0A368DM01"/>
<evidence type="ECO:0000313" key="12">
    <source>
        <dbReference type="EMBL" id="RCL72225.1"/>
    </source>
</evidence>
<dbReference type="InterPro" id="IPR017871">
    <property type="entry name" value="ABC_transporter-like_CS"/>
</dbReference>
<accession>A0A368DM01</accession>
<dbReference type="PROSITE" id="PS50929">
    <property type="entry name" value="ABC_TM1F"/>
    <property type="match status" value="1"/>
</dbReference>
<dbReference type="Proteomes" id="UP000253570">
    <property type="component" value="Unassembled WGS sequence"/>
</dbReference>
<sequence>MSASGDTSKDKISKKKISSRFWSEYIVKYKNKIYISIVLMVIVAMCSSFYPLLINWTYDLLEEGNSSYLYLIPILIISIASLKGISRYIQVLIVSKTALSINGDFQNKLFQKIMNSNIEIIETNGAGNLISRFINDTNLINEALNRIINSLIRDGLTALVLIGVMFYLDWTLALITFLLFPIVSVPIYKIGQKINILSKRAQSQVGELTTLLNQNFQNIQTIKSFQLEEKEINNTKGQIFKRVSYLYKMVRARRIIEPIIEIISGASIGFILTYTGYRIINGQSTIGELTAFITALIMISDPIRSLGTLNAVYQEGIAAVDRVYSLYDRCNEIKDAENAKELDTSEAALTFKDVTFKYDNEDRNILDNISFTIKNGSRNFIIGESGAGKSTLFKLILRLHEIKYGSILINNLDTKNIKIKSLRKNISIVSQNTLIFNDSLLNNIDLLNIGSKIDIQELTKDLNIDSFVNKLENKINTKIGVDGVSLSGGELQRIAIARAIYKDAPILLLDEATNSLDNVNEIEINKTLDKYFKDKTVLIIAHKLSTFKDADNIILMKDGQIVGQGDYDSLFKENQYFRNLLEKSLKN</sequence>
<dbReference type="Gene3D" id="3.40.50.300">
    <property type="entry name" value="P-loop containing nucleotide triphosphate hydrolases"/>
    <property type="match status" value="1"/>
</dbReference>
<evidence type="ECO:0000256" key="9">
    <source>
        <dbReference type="SAM" id="Phobius"/>
    </source>
</evidence>
<keyword evidence="4 9" id="KW-0812">Transmembrane</keyword>
<dbReference type="PROSITE" id="PS00211">
    <property type="entry name" value="ABC_TRANSPORTER_1"/>
    <property type="match status" value="1"/>
</dbReference>
<dbReference type="Pfam" id="PF00005">
    <property type="entry name" value="ABC_tran"/>
    <property type="match status" value="1"/>
</dbReference>
<evidence type="ECO:0000256" key="8">
    <source>
        <dbReference type="ARBA" id="ARBA00023136"/>
    </source>
</evidence>
<dbReference type="GO" id="GO:0005524">
    <property type="term" value="F:ATP binding"/>
    <property type="evidence" value="ECO:0007669"/>
    <property type="project" value="UniProtKB-KW"/>
</dbReference>
<dbReference type="SUPFAM" id="SSF90123">
    <property type="entry name" value="ABC transporter transmembrane region"/>
    <property type="match status" value="1"/>
</dbReference>
<dbReference type="GO" id="GO:0016887">
    <property type="term" value="F:ATP hydrolysis activity"/>
    <property type="evidence" value="ECO:0007669"/>
    <property type="project" value="InterPro"/>
</dbReference>
<dbReference type="InterPro" id="IPR039421">
    <property type="entry name" value="Type_1_exporter"/>
</dbReference>
<evidence type="ECO:0000256" key="4">
    <source>
        <dbReference type="ARBA" id="ARBA00022692"/>
    </source>
</evidence>
<dbReference type="GO" id="GO:0005886">
    <property type="term" value="C:plasma membrane"/>
    <property type="evidence" value="ECO:0007669"/>
    <property type="project" value="UniProtKB-SubCell"/>
</dbReference>
<proteinExistence type="predicted"/>
<dbReference type="EMBL" id="QOQD01000016">
    <property type="protein sequence ID" value="RCL72225.1"/>
    <property type="molecule type" value="Genomic_DNA"/>
</dbReference>
<keyword evidence="8 9" id="KW-0472">Membrane</keyword>
<keyword evidence="6 12" id="KW-0067">ATP-binding</keyword>
<keyword evidence="7 9" id="KW-1133">Transmembrane helix</keyword>
<gene>
    <name evidence="12" type="ORF">DBW71_05780</name>
</gene>
<dbReference type="InterPro" id="IPR003593">
    <property type="entry name" value="AAA+_ATPase"/>
</dbReference>